<evidence type="ECO:0000313" key="2">
    <source>
        <dbReference type="Proteomes" id="UP000799441"/>
    </source>
</evidence>
<comment type="caution">
    <text evidence="1">The sequence shown here is derived from an EMBL/GenBank/DDBJ whole genome shotgun (WGS) entry which is preliminary data.</text>
</comment>
<protein>
    <submittedName>
        <fullName evidence="1">Uncharacterized protein</fullName>
    </submittedName>
</protein>
<proteinExistence type="predicted"/>
<organism evidence="1 2">
    <name type="scientific">Polychaeton citri CBS 116435</name>
    <dbReference type="NCBI Taxonomy" id="1314669"/>
    <lineage>
        <taxon>Eukaryota</taxon>
        <taxon>Fungi</taxon>
        <taxon>Dikarya</taxon>
        <taxon>Ascomycota</taxon>
        <taxon>Pezizomycotina</taxon>
        <taxon>Dothideomycetes</taxon>
        <taxon>Dothideomycetidae</taxon>
        <taxon>Capnodiales</taxon>
        <taxon>Capnodiaceae</taxon>
        <taxon>Polychaeton</taxon>
    </lineage>
</organism>
<gene>
    <name evidence="1" type="ORF">K431DRAFT_57290</name>
</gene>
<evidence type="ECO:0000313" key="1">
    <source>
        <dbReference type="EMBL" id="KAF2722185.1"/>
    </source>
</evidence>
<name>A0A9P4QA17_9PEZI</name>
<reference evidence="1" key="1">
    <citation type="journal article" date="2020" name="Stud. Mycol.">
        <title>101 Dothideomycetes genomes: a test case for predicting lifestyles and emergence of pathogens.</title>
        <authorList>
            <person name="Haridas S."/>
            <person name="Albert R."/>
            <person name="Binder M."/>
            <person name="Bloem J."/>
            <person name="Labutti K."/>
            <person name="Salamov A."/>
            <person name="Andreopoulos B."/>
            <person name="Baker S."/>
            <person name="Barry K."/>
            <person name="Bills G."/>
            <person name="Bluhm B."/>
            <person name="Cannon C."/>
            <person name="Castanera R."/>
            <person name="Culley D."/>
            <person name="Daum C."/>
            <person name="Ezra D."/>
            <person name="Gonzalez J."/>
            <person name="Henrissat B."/>
            <person name="Kuo A."/>
            <person name="Liang C."/>
            <person name="Lipzen A."/>
            <person name="Lutzoni F."/>
            <person name="Magnuson J."/>
            <person name="Mondo S."/>
            <person name="Nolan M."/>
            <person name="Ohm R."/>
            <person name="Pangilinan J."/>
            <person name="Park H.-J."/>
            <person name="Ramirez L."/>
            <person name="Alfaro M."/>
            <person name="Sun H."/>
            <person name="Tritt A."/>
            <person name="Yoshinaga Y."/>
            <person name="Zwiers L.-H."/>
            <person name="Turgeon B."/>
            <person name="Goodwin S."/>
            <person name="Spatafora J."/>
            <person name="Crous P."/>
            <person name="Grigoriev I."/>
        </authorList>
    </citation>
    <scope>NUCLEOTIDE SEQUENCE</scope>
    <source>
        <strain evidence="1">CBS 116435</strain>
    </source>
</reference>
<dbReference type="Proteomes" id="UP000799441">
    <property type="component" value="Unassembled WGS sequence"/>
</dbReference>
<keyword evidence="2" id="KW-1185">Reference proteome</keyword>
<dbReference type="AlphaFoldDB" id="A0A9P4QA17"/>
<sequence>MCISMIHSYIKLSQEEPEAFLNIFSPNGRNSPMHDSHATSAPDTQQSGIRITASKPCIRVRILLCPKTLEAGCLCAPTSPFNWSRWQQLAAFIAARVSHTFVSVTVSAISAARETRGPPLRHEPSKTAAATAALEPPIPFPSYHSVGRPHTPSAPSRLIFIPQHENNIRHRCENETRRELDNYRPFRHAP</sequence>
<accession>A0A9P4QA17</accession>
<dbReference type="EMBL" id="MU003784">
    <property type="protein sequence ID" value="KAF2722185.1"/>
    <property type="molecule type" value="Genomic_DNA"/>
</dbReference>